<evidence type="ECO:0000313" key="1">
    <source>
        <dbReference type="EMBL" id="QHT76780.1"/>
    </source>
</evidence>
<accession>A0A6C0H8T9</accession>
<dbReference type="EMBL" id="MN739901">
    <property type="protein sequence ID" value="QHT76780.1"/>
    <property type="molecule type" value="Genomic_DNA"/>
</dbReference>
<proteinExistence type="predicted"/>
<protein>
    <submittedName>
        <fullName evidence="1">Uncharacterized protein</fullName>
    </submittedName>
</protein>
<organism evidence="1">
    <name type="scientific">viral metagenome</name>
    <dbReference type="NCBI Taxonomy" id="1070528"/>
    <lineage>
        <taxon>unclassified sequences</taxon>
        <taxon>metagenomes</taxon>
        <taxon>organismal metagenomes</taxon>
    </lineage>
</organism>
<name>A0A6C0H8T9_9ZZZZ</name>
<reference evidence="1" key="1">
    <citation type="journal article" date="2020" name="Nature">
        <title>Giant virus diversity and host interactions through global metagenomics.</title>
        <authorList>
            <person name="Schulz F."/>
            <person name="Roux S."/>
            <person name="Paez-Espino D."/>
            <person name="Jungbluth S."/>
            <person name="Walsh D.A."/>
            <person name="Denef V.J."/>
            <person name="McMahon K.D."/>
            <person name="Konstantinidis K.T."/>
            <person name="Eloe-Fadrosh E.A."/>
            <person name="Kyrpides N.C."/>
            <person name="Woyke T."/>
        </authorList>
    </citation>
    <scope>NUCLEOTIDE SEQUENCE</scope>
    <source>
        <strain evidence="1">GVMAG-M-3300023179-82</strain>
    </source>
</reference>
<sequence length="230" mass="26868">MHNENNINELICIPCYRLGPRSNNYFNILHKILLSLLANTELVKLIISFCFINNVFKEYIINNNKSKSNLHYYVSNEFCFMRLISINENNDILKDSTKKTPLIVNKVNYNNLCNNRNLCLSICNGINSIKIYSNRVKHLHEHIYICAPCSRRGPNINKDTNKLYDLLDDRISYSSHDDYFTICSCFKILNYYCGNYSLCHSKDDFLGNPKRLFIPNNPILCSKNCIQLKI</sequence>
<dbReference type="AlphaFoldDB" id="A0A6C0H8T9"/>